<dbReference type="RefSeq" id="XP_002426896.1">
    <property type="nucleotide sequence ID" value="XM_002426851.1"/>
</dbReference>
<keyword evidence="7" id="KW-1185">Reference proteome</keyword>
<dbReference type="eggNOG" id="KOG0101">
    <property type="taxonomic scope" value="Eukaryota"/>
</dbReference>
<dbReference type="GO" id="GO:0032440">
    <property type="term" value="F:2-alkenal reductase [NAD(P)H] activity"/>
    <property type="evidence" value="ECO:0007669"/>
    <property type="project" value="UniProtKB-EC"/>
</dbReference>
<comment type="similarity">
    <text evidence="1">Belongs to the heat shock protein 70 family.</text>
</comment>
<reference evidence="5" key="2">
    <citation type="submission" date="2007-04" db="EMBL/GenBank/DDBJ databases">
        <title>The genome of the human body louse.</title>
        <authorList>
            <consortium name="The Human Body Louse Genome Consortium"/>
            <person name="Kirkness E."/>
            <person name="Walenz B."/>
            <person name="Hass B."/>
            <person name="Bruggner R."/>
            <person name="Strausberg R."/>
        </authorList>
    </citation>
    <scope>NUCLEOTIDE SEQUENCE</scope>
    <source>
        <strain evidence="5">USDA</strain>
    </source>
</reference>
<dbReference type="SUPFAM" id="SSF53067">
    <property type="entry name" value="Actin-like ATPase domain"/>
    <property type="match status" value="2"/>
</dbReference>
<dbReference type="EMBL" id="AAZO01003312">
    <property type="status" value="NOT_ANNOTATED_CDS"/>
    <property type="molecule type" value="Genomic_DNA"/>
</dbReference>
<proteinExistence type="inferred from homology"/>
<evidence type="ECO:0000256" key="1">
    <source>
        <dbReference type="ARBA" id="ARBA00007381"/>
    </source>
</evidence>
<dbReference type="CDD" id="cd10238">
    <property type="entry name" value="ASKHA_NBD_HSP70_HSPA14"/>
    <property type="match status" value="1"/>
</dbReference>
<dbReference type="VEuPathDB" id="VectorBase:PHUM285140"/>
<protein>
    <submittedName>
        <fullName evidence="5 6">Heat shock protein SSB, putative</fullName>
        <ecNumber evidence="5">1.3.1.74</ecNumber>
    </submittedName>
</protein>
<evidence type="ECO:0000313" key="6">
    <source>
        <dbReference type="EnsemblMetazoa" id="PHUM285140-PA"/>
    </source>
</evidence>
<dbReference type="Gene3D" id="3.30.420.40">
    <property type="match status" value="2"/>
</dbReference>
<dbReference type="GO" id="GO:0005524">
    <property type="term" value="F:ATP binding"/>
    <property type="evidence" value="ECO:0007669"/>
    <property type="project" value="UniProtKB-KW"/>
</dbReference>
<evidence type="ECO:0000256" key="2">
    <source>
        <dbReference type="ARBA" id="ARBA00022741"/>
    </source>
</evidence>
<dbReference type="GO" id="GO:0140662">
    <property type="term" value="F:ATP-dependent protein folding chaperone"/>
    <property type="evidence" value="ECO:0007669"/>
    <property type="project" value="InterPro"/>
</dbReference>
<dbReference type="InterPro" id="IPR043129">
    <property type="entry name" value="ATPase_NBD"/>
</dbReference>
<dbReference type="EMBL" id="DS235271">
    <property type="protein sequence ID" value="EEB14158.1"/>
    <property type="molecule type" value="Genomic_DNA"/>
</dbReference>
<dbReference type="PANTHER" id="PTHR45639:SF32">
    <property type="entry name" value="HEAT SHOCK PROTEIN PDR13"/>
    <property type="match status" value="1"/>
</dbReference>
<dbReference type="AlphaFoldDB" id="E0VLA2"/>
<evidence type="ECO:0000313" key="7">
    <source>
        <dbReference type="Proteomes" id="UP000009046"/>
    </source>
</evidence>
<dbReference type="KEGG" id="phu:Phum_PHUM285140"/>
<dbReference type="InParanoid" id="E0VLA2"/>
<name>E0VLA2_PEDHC</name>
<dbReference type="EnsemblMetazoa" id="PHUM285140-RA">
    <property type="protein sequence ID" value="PHUM285140-PA"/>
    <property type="gene ID" value="PHUM285140"/>
</dbReference>
<sequence>MAALFGVHVGNSSACIAIYKDVERSDIVANDAGDRITPTILQWTPNGCTIGRTAQLELFRNGGNTIVRNKQLCNSNIDDDELNYLKTQVPYKIQTHNSELKYEILYEGKQYHVSPKEVAISIFKKILSIAQSAVGVNTEIKVVVSVPLYYSPKSIQVIKNVANKAGFNVLQIVDEASVAALGCGLGLDIKEPPYYCLVYRVGGYSIDATILLIQDGMFLVNGYSHKHNLGGNSFTEKLSEFLANEFKRQYRTVEISERGKYKLNSAAEVAKQVLSIQNVAQCSCESVGGGYDFNCSISRPRFESLISPLIPEIIEPIMDVLKKSGLNSENIKKVVTCGGCLKTPKLQDTVQKMFPSSEVINSSPDEIIALGAAKQAGYLTGYEFTFDSLSIDTPLLSTSLLLRVS</sequence>
<dbReference type="PANTHER" id="PTHR45639">
    <property type="entry name" value="HSC70CB, ISOFORM G-RELATED"/>
    <property type="match status" value="1"/>
</dbReference>
<dbReference type="Gene3D" id="3.90.640.10">
    <property type="entry name" value="Actin, Chain A, domain 4"/>
    <property type="match status" value="1"/>
</dbReference>
<organism>
    <name type="scientific">Pediculus humanus subsp. corporis</name>
    <name type="common">Body louse</name>
    <dbReference type="NCBI Taxonomy" id="121224"/>
    <lineage>
        <taxon>Eukaryota</taxon>
        <taxon>Metazoa</taxon>
        <taxon>Ecdysozoa</taxon>
        <taxon>Arthropoda</taxon>
        <taxon>Hexapoda</taxon>
        <taxon>Insecta</taxon>
        <taxon>Pterygota</taxon>
        <taxon>Neoptera</taxon>
        <taxon>Paraneoptera</taxon>
        <taxon>Psocodea</taxon>
        <taxon>Troctomorpha</taxon>
        <taxon>Phthiraptera</taxon>
        <taxon>Anoplura</taxon>
        <taxon>Pediculidae</taxon>
        <taxon>Pediculus</taxon>
    </lineage>
</organism>
<keyword evidence="2" id="KW-0547">Nucleotide-binding</keyword>
<reference evidence="6" key="3">
    <citation type="submission" date="2021-02" db="UniProtKB">
        <authorList>
            <consortium name="EnsemblMetazoa"/>
        </authorList>
    </citation>
    <scope>IDENTIFICATION</scope>
    <source>
        <strain evidence="6">USDA</strain>
    </source>
</reference>
<keyword evidence="5" id="KW-0346">Stress response</keyword>
<keyword evidence="4" id="KW-0143">Chaperone</keyword>
<accession>E0VLA2</accession>
<reference evidence="5" key="1">
    <citation type="submission" date="2007-04" db="EMBL/GenBank/DDBJ databases">
        <title>Annotation of Pediculus humanus corporis strain USDA.</title>
        <authorList>
            <person name="Kirkness E."/>
            <person name="Hannick L."/>
            <person name="Hass B."/>
            <person name="Bruggner R."/>
            <person name="Lawson D."/>
            <person name="Bidwell S."/>
            <person name="Joardar V."/>
            <person name="Caler E."/>
            <person name="Walenz B."/>
            <person name="Inman J."/>
            <person name="Schobel S."/>
            <person name="Galinsky K."/>
            <person name="Amedeo P."/>
            <person name="Strausberg R."/>
        </authorList>
    </citation>
    <scope>NUCLEOTIDE SEQUENCE</scope>
    <source>
        <strain evidence="5">USDA</strain>
    </source>
</reference>
<dbReference type="OrthoDB" id="29851at2759"/>
<keyword evidence="3" id="KW-0067">ATP-binding</keyword>
<dbReference type="CTD" id="8229520"/>
<keyword evidence="5" id="KW-0560">Oxidoreductase</keyword>
<dbReference type="OMA" id="DLYIWHG"/>
<dbReference type="Proteomes" id="UP000009046">
    <property type="component" value="Unassembled WGS sequence"/>
</dbReference>
<evidence type="ECO:0000256" key="4">
    <source>
        <dbReference type="ARBA" id="ARBA00023186"/>
    </source>
</evidence>
<dbReference type="HOGENOM" id="CLU_005965_0_3_1"/>
<dbReference type="STRING" id="121224.E0VLA2"/>
<dbReference type="InterPro" id="IPR013126">
    <property type="entry name" value="Hsp_70_fam"/>
</dbReference>
<dbReference type="PRINTS" id="PR00301">
    <property type="entry name" value="HEATSHOCK70"/>
</dbReference>
<dbReference type="InterPro" id="IPR042049">
    <property type="entry name" value="HSPA14_NBD"/>
</dbReference>
<dbReference type="Pfam" id="PF00012">
    <property type="entry name" value="HSP70"/>
    <property type="match status" value="1"/>
</dbReference>
<dbReference type="GO" id="GO:0005634">
    <property type="term" value="C:nucleus"/>
    <property type="evidence" value="ECO:0007669"/>
    <property type="project" value="TreeGrafter"/>
</dbReference>
<evidence type="ECO:0000313" key="5">
    <source>
        <dbReference type="EMBL" id="EEB14158.1"/>
    </source>
</evidence>
<dbReference type="Gene3D" id="3.30.30.30">
    <property type="match status" value="1"/>
</dbReference>
<dbReference type="EC" id="1.3.1.74" evidence="5"/>
<dbReference type="GO" id="GO:0005829">
    <property type="term" value="C:cytosol"/>
    <property type="evidence" value="ECO:0007669"/>
    <property type="project" value="TreeGrafter"/>
</dbReference>
<dbReference type="GeneID" id="8229520"/>
<evidence type="ECO:0000256" key="3">
    <source>
        <dbReference type="ARBA" id="ARBA00022840"/>
    </source>
</evidence>
<gene>
    <name evidence="6" type="primary">8229520</name>
    <name evidence="5" type="ORF">Phum_PHUM285140</name>
</gene>